<evidence type="ECO:0000256" key="1">
    <source>
        <dbReference type="SAM" id="MobiDB-lite"/>
    </source>
</evidence>
<dbReference type="EMBL" id="KQ964261">
    <property type="protein sequence ID" value="KXJ87732.1"/>
    <property type="molecule type" value="Genomic_DNA"/>
</dbReference>
<dbReference type="InParanoid" id="A0A136IS14"/>
<sequence length="293" mass="32207">MSPIPSHEPDHHTVAGSESESIPQTQSTSRRTISRDPASDVVEEAVRRQQLWAAGKSRGVSKFERFMSANHAVQDAQSKEDEIPWALSTEKIERYDFEPAQPRERQGISQASGTQSWKMQNRPRPPPPLTPPVLDPSSLSFDERASRPAVGKVDETFFGLPNPDYMSATMDSMPMPESSSTAVNHQKVLSATPRRRSYTKVMQIGGDETAANDSTMSLHHHESASTSTVHGAAIVRDMNIQGEIISVLDDAGAGWKRHTRVYGGGVCLACLESEGKEGGGFYGENVRPEDRRH</sequence>
<organism evidence="2 3">
    <name type="scientific">Microdochium bolleyi</name>
    <dbReference type="NCBI Taxonomy" id="196109"/>
    <lineage>
        <taxon>Eukaryota</taxon>
        <taxon>Fungi</taxon>
        <taxon>Dikarya</taxon>
        <taxon>Ascomycota</taxon>
        <taxon>Pezizomycotina</taxon>
        <taxon>Sordariomycetes</taxon>
        <taxon>Xylariomycetidae</taxon>
        <taxon>Xylariales</taxon>
        <taxon>Microdochiaceae</taxon>
        <taxon>Microdochium</taxon>
    </lineage>
</organism>
<feature type="region of interest" description="Disordered" evidence="1">
    <location>
        <begin position="174"/>
        <end position="195"/>
    </location>
</feature>
<feature type="region of interest" description="Disordered" evidence="1">
    <location>
        <begin position="96"/>
        <end position="147"/>
    </location>
</feature>
<feature type="region of interest" description="Disordered" evidence="1">
    <location>
        <begin position="1"/>
        <end position="43"/>
    </location>
</feature>
<evidence type="ECO:0000313" key="3">
    <source>
        <dbReference type="Proteomes" id="UP000070501"/>
    </source>
</evidence>
<feature type="compositionally biased region" description="Polar residues" evidence="1">
    <location>
        <begin position="177"/>
        <end position="189"/>
    </location>
</feature>
<feature type="compositionally biased region" description="Pro residues" evidence="1">
    <location>
        <begin position="123"/>
        <end position="134"/>
    </location>
</feature>
<reference evidence="3" key="1">
    <citation type="submission" date="2016-02" db="EMBL/GenBank/DDBJ databases">
        <title>Draft genome sequence of Microdochium bolleyi, a fungal endophyte of beachgrass.</title>
        <authorList>
            <consortium name="DOE Joint Genome Institute"/>
            <person name="David A.S."/>
            <person name="May G."/>
            <person name="Haridas S."/>
            <person name="Lim J."/>
            <person name="Wang M."/>
            <person name="Labutti K."/>
            <person name="Lipzen A."/>
            <person name="Barry K."/>
            <person name="Grigoriev I.V."/>
        </authorList>
    </citation>
    <scope>NUCLEOTIDE SEQUENCE [LARGE SCALE GENOMIC DNA]</scope>
    <source>
        <strain evidence="3">J235TASD1</strain>
    </source>
</reference>
<feature type="compositionally biased region" description="Polar residues" evidence="1">
    <location>
        <begin position="107"/>
        <end position="119"/>
    </location>
</feature>
<dbReference type="AlphaFoldDB" id="A0A136IS14"/>
<feature type="compositionally biased region" description="Basic and acidic residues" evidence="1">
    <location>
        <begin position="96"/>
        <end position="106"/>
    </location>
</feature>
<accession>A0A136IS14</accession>
<name>A0A136IS14_9PEZI</name>
<keyword evidence="3" id="KW-1185">Reference proteome</keyword>
<gene>
    <name evidence="2" type="ORF">Micbo1qcDRAFT_215610</name>
</gene>
<protein>
    <submittedName>
        <fullName evidence="2">Uncharacterized protein</fullName>
    </submittedName>
</protein>
<proteinExistence type="predicted"/>
<feature type="compositionally biased region" description="Polar residues" evidence="1">
    <location>
        <begin position="16"/>
        <end position="31"/>
    </location>
</feature>
<dbReference type="Proteomes" id="UP000070501">
    <property type="component" value="Unassembled WGS sequence"/>
</dbReference>
<dbReference type="OrthoDB" id="5235700at2759"/>
<evidence type="ECO:0000313" key="2">
    <source>
        <dbReference type="EMBL" id="KXJ87732.1"/>
    </source>
</evidence>